<sequence length="68" mass="7515">MAEPEWFSVDEAARALKAYDQGSEVDPDVWDQDTPEVERQSTGAKWPGSRLLLTSSGSRKGIANNSEF</sequence>
<dbReference type="Proteomes" id="UP000237061">
    <property type="component" value="Unassembled WGS sequence"/>
</dbReference>
<comment type="caution">
    <text evidence="2">The sequence shown here is derived from an EMBL/GenBank/DDBJ whole genome shotgun (WGS) entry which is preliminary data.</text>
</comment>
<organism evidence="2 3">
    <name type="scientific">Arthrobacter glacialis</name>
    <dbReference type="NCBI Taxonomy" id="1664"/>
    <lineage>
        <taxon>Bacteria</taxon>
        <taxon>Bacillati</taxon>
        <taxon>Actinomycetota</taxon>
        <taxon>Actinomycetes</taxon>
        <taxon>Micrococcales</taxon>
        <taxon>Micrococcaceae</taxon>
        <taxon>Arthrobacter</taxon>
    </lineage>
</organism>
<evidence type="ECO:0000313" key="3">
    <source>
        <dbReference type="Proteomes" id="UP000237061"/>
    </source>
</evidence>
<reference evidence="2 3" key="1">
    <citation type="submission" date="2018-01" db="EMBL/GenBank/DDBJ databases">
        <title>Arthrobacter sp. nov., from glaciers in China.</title>
        <authorList>
            <person name="Liu Q."/>
            <person name="Xin Y.-H."/>
        </authorList>
    </citation>
    <scope>NUCLEOTIDE SEQUENCE [LARGE SCALE GENOMIC DNA]</scope>
    <source>
        <strain evidence="2 3">HLT2-12-2</strain>
    </source>
</reference>
<dbReference type="AlphaFoldDB" id="A0A2S3ZSU1"/>
<evidence type="ECO:0000256" key="1">
    <source>
        <dbReference type="SAM" id="MobiDB-lite"/>
    </source>
</evidence>
<gene>
    <name evidence="2" type="ORF">CVS27_16860</name>
</gene>
<feature type="compositionally biased region" description="Acidic residues" evidence="1">
    <location>
        <begin position="23"/>
        <end position="35"/>
    </location>
</feature>
<proteinExistence type="predicted"/>
<dbReference type="EMBL" id="PPXC01000016">
    <property type="protein sequence ID" value="POH72164.1"/>
    <property type="molecule type" value="Genomic_DNA"/>
</dbReference>
<accession>A0A2S3ZSU1</accession>
<evidence type="ECO:0000313" key="2">
    <source>
        <dbReference type="EMBL" id="POH72164.1"/>
    </source>
</evidence>
<name>A0A2S3ZSU1_ARTGL</name>
<keyword evidence="3" id="KW-1185">Reference proteome</keyword>
<feature type="region of interest" description="Disordered" evidence="1">
    <location>
        <begin position="19"/>
        <end position="68"/>
    </location>
</feature>
<feature type="compositionally biased region" description="Low complexity" evidence="1">
    <location>
        <begin position="48"/>
        <end position="59"/>
    </location>
</feature>
<protein>
    <submittedName>
        <fullName evidence="2">Uncharacterized protein</fullName>
    </submittedName>
</protein>
<dbReference type="RefSeq" id="WP_103467016.1">
    <property type="nucleotide sequence ID" value="NZ_PPXC01000016.1"/>
</dbReference>